<protein>
    <submittedName>
        <fullName evidence="2">Uncharacterized protein</fullName>
    </submittedName>
</protein>
<dbReference type="EMBL" id="CP097320">
    <property type="protein sequence ID" value="UQX12574.1"/>
    <property type="molecule type" value="Genomic_DNA"/>
</dbReference>
<keyword evidence="1" id="KW-0472">Membrane</keyword>
<gene>
    <name evidence="2" type="ORF">M5I08_10320</name>
</gene>
<keyword evidence="3" id="KW-1185">Reference proteome</keyword>
<feature type="transmembrane region" description="Helical" evidence="1">
    <location>
        <begin position="65"/>
        <end position="84"/>
    </location>
</feature>
<keyword evidence="1" id="KW-1133">Transmembrane helix</keyword>
<dbReference type="Proteomes" id="UP001056610">
    <property type="component" value="Chromosome"/>
</dbReference>
<feature type="transmembrane region" description="Helical" evidence="1">
    <location>
        <begin position="6"/>
        <end position="29"/>
    </location>
</feature>
<accession>A0ABY4QPM8</accession>
<evidence type="ECO:0000313" key="3">
    <source>
        <dbReference type="Proteomes" id="UP001056610"/>
    </source>
</evidence>
<keyword evidence="1" id="KW-0812">Transmembrane</keyword>
<organism evidence="2 3">
    <name type="scientific">Candidatus Mycobacterium methanotrophicum</name>
    <dbReference type="NCBI Taxonomy" id="2943498"/>
    <lineage>
        <taxon>Bacteria</taxon>
        <taxon>Bacillati</taxon>
        <taxon>Actinomycetota</taxon>
        <taxon>Actinomycetes</taxon>
        <taxon>Mycobacteriales</taxon>
        <taxon>Mycobacteriaceae</taxon>
        <taxon>Mycobacterium</taxon>
    </lineage>
</organism>
<name>A0ABY4QPM8_9MYCO</name>
<feature type="transmembrane region" description="Helical" evidence="1">
    <location>
        <begin position="41"/>
        <end position="59"/>
    </location>
</feature>
<dbReference type="RefSeq" id="WP_219070076.1">
    <property type="nucleotide sequence ID" value="NZ_CAJUXY010000074.1"/>
</dbReference>
<proteinExistence type="predicted"/>
<sequence length="94" mass="9653">MLANVLDLASISTMGSAGFLIIFAAVNLAEAHTARRRGSTPWISVVAAMACVAALAALIAKSSLLSVNVLVAMVALSFGIEATFRKISGRPVHA</sequence>
<reference evidence="2" key="1">
    <citation type="submission" date="2022-05" db="EMBL/GenBank/DDBJ databases">
        <title>A methanotrophic Mycobacterium dominates a cave microbial ecosystem.</title>
        <authorList>
            <person name="Van Spanning R.J.M."/>
            <person name="Guan Q."/>
            <person name="Melkonian C."/>
            <person name="Gallant J."/>
            <person name="Polerecky L."/>
            <person name="Flot J.-F."/>
            <person name="Brandt B.W."/>
            <person name="Braster M."/>
            <person name="Iturbe Espinoza P."/>
            <person name="Aerts J."/>
            <person name="Meima-Franke M."/>
            <person name="Piersma S.R."/>
            <person name="Bunduc C."/>
            <person name="Ummels R."/>
            <person name="Pain A."/>
            <person name="Fleming E.J."/>
            <person name="van der Wel N."/>
            <person name="Gherman V.D."/>
            <person name="Sarbu S.M."/>
            <person name="Bodelier P.L.E."/>
            <person name="Bitter W."/>
        </authorList>
    </citation>
    <scope>NUCLEOTIDE SEQUENCE</scope>
    <source>
        <strain evidence="2">Sulfur Cave</strain>
    </source>
</reference>
<evidence type="ECO:0000256" key="1">
    <source>
        <dbReference type="SAM" id="Phobius"/>
    </source>
</evidence>
<evidence type="ECO:0000313" key="2">
    <source>
        <dbReference type="EMBL" id="UQX12574.1"/>
    </source>
</evidence>